<dbReference type="InterPro" id="IPR033122">
    <property type="entry name" value="LETM1-like_RBD"/>
</dbReference>
<evidence type="ECO:0000256" key="3">
    <source>
        <dbReference type="ARBA" id="ARBA00022792"/>
    </source>
</evidence>
<feature type="transmembrane region" description="Helical" evidence="9">
    <location>
        <begin position="198"/>
        <end position="224"/>
    </location>
</feature>
<dbReference type="GO" id="GO:0043022">
    <property type="term" value="F:ribosome binding"/>
    <property type="evidence" value="ECO:0007669"/>
    <property type="project" value="InterPro"/>
</dbReference>
<evidence type="ECO:0000313" key="12">
    <source>
        <dbReference type="Proteomes" id="UP001150925"/>
    </source>
</evidence>
<gene>
    <name evidence="11" type="primary">YLH47</name>
    <name evidence="11" type="ORF">IWQ62_004099</name>
</gene>
<reference evidence="11" key="1">
    <citation type="submission" date="2022-07" db="EMBL/GenBank/DDBJ databases">
        <title>Phylogenomic reconstructions and comparative analyses of Kickxellomycotina fungi.</title>
        <authorList>
            <person name="Reynolds N.K."/>
            <person name="Stajich J.E."/>
            <person name="Barry K."/>
            <person name="Grigoriev I.V."/>
            <person name="Crous P."/>
            <person name="Smith M.E."/>
        </authorList>
    </citation>
    <scope>NUCLEOTIDE SEQUENCE</scope>
    <source>
        <strain evidence="11">RSA 1196</strain>
    </source>
</reference>
<dbReference type="EMBL" id="JANBPY010001269">
    <property type="protein sequence ID" value="KAJ1960776.1"/>
    <property type="molecule type" value="Genomic_DNA"/>
</dbReference>
<evidence type="ECO:0000256" key="8">
    <source>
        <dbReference type="SAM" id="MobiDB-lite"/>
    </source>
</evidence>
<evidence type="ECO:0000256" key="7">
    <source>
        <dbReference type="PROSITE-ProRule" id="PRU01094"/>
    </source>
</evidence>
<evidence type="ECO:0000259" key="10">
    <source>
        <dbReference type="PROSITE" id="PS51758"/>
    </source>
</evidence>
<protein>
    <submittedName>
        <fullName evidence="11">LETM1 domain-containing protein ylh47</fullName>
    </submittedName>
</protein>
<dbReference type="InterPro" id="IPR044202">
    <property type="entry name" value="LETM1/MDM38-like"/>
</dbReference>
<dbReference type="Pfam" id="PF07766">
    <property type="entry name" value="LETM1_RBD"/>
    <property type="match status" value="1"/>
</dbReference>
<name>A0A9W8ATJ4_9FUNG</name>
<evidence type="ECO:0000313" key="11">
    <source>
        <dbReference type="EMBL" id="KAJ1960776.1"/>
    </source>
</evidence>
<evidence type="ECO:0000256" key="2">
    <source>
        <dbReference type="ARBA" id="ARBA00022692"/>
    </source>
</evidence>
<accession>A0A9W8ATJ4</accession>
<comment type="caution">
    <text evidence="11">The sequence shown here is derived from an EMBL/GenBank/DDBJ whole genome shotgun (WGS) entry which is preliminary data.</text>
</comment>
<dbReference type="PANTHER" id="PTHR14009:SF1">
    <property type="entry name" value="MITOCHONDRIAL PROTON_CALCIUM EXCHANGER PROTEIN"/>
    <property type="match status" value="1"/>
</dbReference>
<feature type="region of interest" description="Disordered" evidence="8">
    <location>
        <begin position="70"/>
        <end position="119"/>
    </location>
</feature>
<dbReference type="GO" id="GO:0005743">
    <property type="term" value="C:mitochondrial inner membrane"/>
    <property type="evidence" value="ECO:0007669"/>
    <property type="project" value="UniProtKB-SubCell"/>
</dbReference>
<dbReference type="Proteomes" id="UP001150925">
    <property type="component" value="Unassembled WGS sequence"/>
</dbReference>
<evidence type="ECO:0000256" key="1">
    <source>
        <dbReference type="ARBA" id="ARBA00004434"/>
    </source>
</evidence>
<comment type="subcellular location">
    <subcellularLocation>
        <location evidence="1">Mitochondrion inner membrane</location>
        <topology evidence="1">Single-pass membrane protein</topology>
    </subcellularLocation>
</comment>
<keyword evidence="6 9" id="KW-0472">Membrane</keyword>
<dbReference type="PROSITE" id="PS51758">
    <property type="entry name" value="LETM1_RBD"/>
    <property type="match status" value="1"/>
</dbReference>
<keyword evidence="5 7" id="KW-0496">Mitochondrion</keyword>
<feature type="compositionally biased region" description="Acidic residues" evidence="8">
    <location>
        <begin position="463"/>
        <end position="472"/>
    </location>
</feature>
<dbReference type="OrthoDB" id="275278at2759"/>
<feature type="region of interest" description="Disordered" evidence="8">
    <location>
        <begin position="448"/>
        <end position="496"/>
    </location>
</feature>
<evidence type="ECO:0000256" key="6">
    <source>
        <dbReference type="ARBA" id="ARBA00023136"/>
    </source>
</evidence>
<dbReference type="GO" id="GO:0030003">
    <property type="term" value="P:intracellular monoatomic cation homeostasis"/>
    <property type="evidence" value="ECO:0007669"/>
    <property type="project" value="TreeGrafter"/>
</dbReference>
<keyword evidence="3" id="KW-0999">Mitochondrion inner membrane</keyword>
<keyword evidence="4 9" id="KW-1133">Transmembrane helix</keyword>
<keyword evidence="12" id="KW-1185">Reference proteome</keyword>
<evidence type="ECO:0000256" key="9">
    <source>
        <dbReference type="SAM" id="Phobius"/>
    </source>
</evidence>
<keyword evidence="2 9" id="KW-0812">Transmembrane</keyword>
<dbReference type="PANTHER" id="PTHR14009">
    <property type="entry name" value="LEUCINE ZIPPER-EF-HAND CONTAINING TRANSMEMBRANE PROTEIN"/>
    <property type="match status" value="1"/>
</dbReference>
<feature type="compositionally biased region" description="Low complexity" evidence="8">
    <location>
        <begin position="88"/>
        <end position="101"/>
    </location>
</feature>
<evidence type="ECO:0000256" key="4">
    <source>
        <dbReference type="ARBA" id="ARBA00022989"/>
    </source>
</evidence>
<sequence length="496" mass="55794">MSSIVRLTPGTGFLHRFPKSSLRGNTIPHNLVTQEPMFRASLHAQRCPILVVPTLGVRLVHPMWRTYSLNAGPGTSTDRQYESPVILSSSKTKPESSSGSTQTSEKKDSVITTSTKGQKPVEKIAPAANELGQLPSTTVPQKKPLMQRIKDELHHLWDGTKLLALETKISTKLVYRMIKGHTLSRREQRQLSRTSKDLLRLIPFSFFIIIPFMELFLPVALWLFPNMLPSTFQTKKAEDDKRRKLLKVRMEVSKFLQETMAESAKARIGNGNDADTVMEIFHKVRSTGEPASTEDLIKVARVFEEEYTLDNLSRPQLVSICQYMNLGVYGLDNMLRARIRNQIKLIRVDDRMISSEGVDSLTIPELQAACTARGMRSFGVSPARLRTELKQWLDLHLNHKVPMTLLILMRAFSISQTSATLSADALQATLSSLPDNLLSEAELKVSEAHGKATNKQRLAVLEQQEDLIEDEQAQQRDQESRSKTQSEPDSKPKSDA</sequence>
<evidence type="ECO:0000256" key="5">
    <source>
        <dbReference type="ARBA" id="ARBA00023128"/>
    </source>
</evidence>
<feature type="compositionally biased region" description="Basic and acidic residues" evidence="8">
    <location>
        <begin position="473"/>
        <end position="496"/>
    </location>
</feature>
<proteinExistence type="predicted"/>
<organism evidence="11 12">
    <name type="scientific">Dispira parvispora</name>
    <dbReference type="NCBI Taxonomy" id="1520584"/>
    <lineage>
        <taxon>Eukaryota</taxon>
        <taxon>Fungi</taxon>
        <taxon>Fungi incertae sedis</taxon>
        <taxon>Zoopagomycota</taxon>
        <taxon>Kickxellomycotina</taxon>
        <taxon>Dimargaritomycetes</taxon>
        <taxon>Dimargaritales</taxon>
        <taxon>Dimargaritaceae</taxon>
        <taxon>Dispira</taxon>
    </lineage>
</organism>
<dbReference type="AlphaFoldDB" id="A0A9W8ATJ4"/>
<feature type="domain" description="Letm1 RBD" evidence="10">
    <location>
        <begin position="244"/>
        <end position="435"/>
    </location>
</feature>